<accession>A0ABR4QCR3</accession>
<gene>
    <name evidence="1" type="ORF">TcWFU_001556</name>
</gene>
<organism evidence="1 2">
    <name type="scientific">Taenia crassiceps</name>
    <dbReference type="NCBI Taxonomy" id="6207"/>
    <lineage>
        <taxon>Eukaryota</taxon>
        <taxon>Metazoa</taxon>
        <taxon>Spiralia</taxon>
        <taxon>Lophotrochozoa</taxon>
        <taxon>Platyhelminthes</taxon>
        <taxon>Cestoda</taxon>
        <taxon>Eucestoda</taxon>
        <taxon>Cyclophyllidea</taxon>
        <taxon>Taeniidae</taxon>
        <taxon>Taenia</taxon>
    </lineage>
</organism>
<evidence type="ECO:0000313" key="1">
    <source>
        <dbReference type="EMBL" id="KAL5107361.1"/>
    </source>
</evidence>
<comment type="caution">
    <text evidence="1">The sequence shown here is derived from an EMBL/GenBank/DDBJ whole genome shotgun (WGS) entry which is preliminary data.</text>
</comment>
<reference evidence="1 2" key="1">
    <citation type="journal article" date="2022" name="Front. Cell. Infect. Microbiol.">
        <title>The Genomes of Two Strains of Taenia crassiceps the Animal Model for the Study of Human Cysticercosis.</title>
        <authorList>
            <person name="Bobes R.J."/>
            <person name="Estrada K."/>
            <person name="Rios-Valencia D.G."/>
            <person name="Calderon-Gallegos A."/>
            <person name="de la Torre P."/>
            <person name="Carrero J.C."/>
            <person name="Sanchez-Flores A."/>
            <person name="Laclette J.P."/>
        </authorList>
    </citation>
    <scope>NUCLEOTIDE SEQUENCE [LARGE SCALE GENOMIC DNA]</scope>
    <source>
        <strain evidence="1">WFUcys</strain>
    </source>
</reference>
<dbReference type="Proteomes" id="UP001651158">
    <property type="component" value="Unassembled WGS sequence"/>
</dbReference>
<protein>
    <submittedName>
        <fullName evidence="1">Uncharacterized protein</fullName>
    </submittedName>
</protein>
<name>A0ABR4QCR3_9CEST</name>
<keyword evidence="2" id="KW-1185">Reference proteome</keyword>
<evidence type="ECO:0000313" key="2">
    <source>
        <dbReference type="Proteomes" id="UP001651158"/>
    </source>
</evidence>
<sequence>MEAEFVSLLGPYGVLSARLQRSQIRFAWPCHTALLRGFKSSVLQWRFGSKSMLTMKNVWKVTSHNIGWTFAWGEEHWQAEAPGVCIRGPNLPPFHPPLSPLFHSLPNMHHIAEPLDGVTVLTSSISLDSTSSFPTSSSYHGNERN</sequence>
<dbReference type="EMBL" id="JAKROA010000004">
    <property type="protein sequence ID" value="KAL5107361.1"/>
    <property type="molecule type" value="Genomic_DNA"/>
</dbReference>
<proteinExistence type="predicted"/>